<dbReference type="RefSeq" id="XP_040726226.1">
    <property type="nucleotide sequence ID" value="XM_040871051.1"/>
</dbReference>
<dbReference type="Proteomes" id="UP000193685">
    <property type="component" value="Unassembled WGS sequence"/>
</dbReference>
<evidence type="ECO:0008006" key="4">
    <source>
        <dbReference type="Google" id="ProtNLM"/>
    </source>
</evidence>
<evidence type="ECO:0000313" key="3">
    <source>
        <dbReference type="Proteomes" id="UP000193685"/>
    </source>
</evidence>
<name>A0A1Y2FJS4_PROLT</name>
<proteinExistence type="inferred from homology"/>
<dbReference type="EMBL" id="MCFI01000006">
    <property type="protein sequence ID" value="ORY84208.1"/>
    <property type="molecule type" value="Genomic_DNA"/>
</dbReference>
<evidence type="ECO:0000313" key="2">
    <source>
        <dbReference type="EMBL" id="ORY84208.1"/>
    </source>
</evidence>
<evidence type="ECO:0000256" key="1">
    <source>
        <dbReference type="ARBA" id="ARBA00038476"/>
    </source>
</evidence>
<gene>
    <name evidence="2" type="ORF">BCR37DRAFT_391811</name>
</gene>
<dbReference type="GeneID" id="63787650"/>
<protein>
    <recommendedName>
        <fullName evidence="4">HotDog domain-containing protein</fullName>
    </recommendedName>
</protein>
<keyword evidence="3" id="KW-1185">Reference proteome</keyword>
<organism evidence="2 3">
    <name type="scientific">Protomyces lactucae-debilis</name>
    <dbReference type="NCBI Taxonomy" id="2754530"/>
    <lineage>
        <taxon>Eukaryota</taxon>
        <taxon>Fungi</taxon>
        <taxon>Dikarya</taxon>
        <taxon>Ascomycota</taxon>
        <taxon>Taphrinomycotina</taxon>
        <taxon>Taphrinomycetes</taxon>
        <taxon>Taphrinales</taxon>
        <taxon>Protomycetaceae</taxon>
        <taxon>Protomyces</taxon>
    </lineage>
</organism>
<dbReference type="AlphaFoldDB" id="A0A1Y2FJS4"/>
<dbReference type="InterPro" id="IPR029069">
    <property type="entry name" value="HotDog_dom_sf"/>
</dbReference>
<comment type="similarity">
    <text evidence="1">Belongs to the lcsJ thioesterase family.</text>
</comment>
<accession>A0A1Y2FJS4</accession>
<dbReference type="OrthoDB" id="265761at2759"/>
<comment type="caution">
    <text evidence="2">The sequence shown here is derived from an EMBL/GenBank/DDBJ whole genome shotgun (WGS) entry which is preliminary data.</text>
</comment>
<dbReference type="InterPro" id="IPR051490">
    <property type="entry name" value="THEM6_lcsJ_thioesterase"/>
</dbReference>
<dbReference type="PANTHER" id="PTHR12475:SF4">
    <property type="entry name" value="PROTEIN THEM6"/>
    <property type="match status" value="1"/>
</dbReference>
<dbReference type="PANTHER" id="PTHR12475">
    <property type="match status" value="1"/>
</dbReference>
<sequence>MAGAWSVLKWTAALLYLLNYKHSFFQWHLRFFWQCIKHTITYKLMGGAQKSRIAASTNSRDLWASKTYQARASLGDIDFNFHKSNSTYAADADMARTSFCLQMFDQLMIGNFKLYVALGGVSSQFRKQIDMYESYTLETKILAWYGAPATSDTANTRDEKWLFLSTRFVGAKNETKAQMLSQYIFKQGRATLRPETVFEKSGYRLTEADHAKNKEQVKLAQGLLALKDVAALW</sequence>
<dbReference type="OMA" id="FECDFYL"/>
<dbReference type="SUPFAM" id="SSF54637">
    <property type="entry name" value="Thioesterase/thiol ester dehydrase-isomerase"/>
    <property type="match status" value="1"/>
</dbReference>
<reference evidence="2 3" key="1">
    <citation type="submission" date="2016-07" db="EMBL/GenBank/DDBJ databases">
        <title>Pervasive Adenine N6-methylation of Active Genes in Fungi.</title>
        <authorList>
            <consortium name="DOE Joint Genome Institute"/>
            <person name="Mondo S.J."/>
            <person name="Dannebaum R.O."/>
            <person name="Kuo R.C."/>
            <person name="Labutti K."/>
            <person name="Haridas S."/>
            <person name="Kuo A."/>
            <person name="Salamov A."/>
            <person name="Ahrendt S.R."/>
            <person name="Lipzen A."/>
            <person name="Sullivan W."/>
            <person name="Andreopoulos W.B."/>
            <person name="Clum A."/>
            <person name="Lindquist E."/>
            <person name="Daum C."/>
            <person name="Ramamoorthy G.K."/>
            <person name="Gryganskyi A."/>
            <person name="Culley D."/>
            <person name="Magnuson J.K."/>
            <person name="James T.Y."/>
            <person name="O'Malley M.A."/>
            <person name="Stajich J.E."/>
            <person name="Spatafora J.W."/>
            <person name="Visel A."/>
            <person name="Grigoriev I.V."/>
        </authorList>
    </citation>
    <scope>NUCLEOTIDE SEQUENCE [LARGE SCALE GENOMIC DNA]</scope>
    <source>
        <strain evidence="2 3">12-1054</strain>
    </source>
</reference>